<name>A0A1U7ZA92_NELNU</name>
<dbReference type="AlphaFoldDB" id="A0A1U7ZA92"/>
<reference evidence="3" key="1">
    <citation type="submission" date="2025-08" db="UniProtKB">
        <authorList>
            <consortium name="RefSeq"/>
        </authorList>
    </citation>
    <scope>IDENTIFICATION</scope>
</reference>
<accession>A0A1U7ZA92</accession>
<dbReference type="RefSeq" id="XP_010244081.1">
    <property type="nucleotide sequence ID" value="XM_010245779.2"/>
</dbReference>
<proteinExistence type="predicted"/>
<organism evidence="2 3">
    <name type="scientific">Nelumbo nucifera</name>
    <name type="common">Sacred lotus</name>
    <dbReference type="NCBI Taxonomy" id="4432"/>
    <lineage>
        <taxon>Eukaryota</taxon>
        <taxon>Viridiplantae</taxon>
        <taxon>Streptophyta</taxon>
        <taxon>Embryophyta</taxon>
        <taxon>Tracheophyta</taxon>
        <taxon>Spermatophyta</taxon>
        <taxon>Magnoliopsida</taxon>
        <taxon>Proteales</taxon>
        <taxon>Nelumbonaceae</taxon>
        <taxon>Nelumbo</taxon>
    </lineage>
</organism>
<evidence type="ECO:0000313" key="2">
    <source>
        <dbReference type="Proteomes" id="UP000189703"/>
    </source>
</evidence>
<evidence type="ECO:0000256" key="1">
    <source>
        <dbReference type="SAM" id="MobiDB-lite"/>
    </source>
</evidence>
<protein>
    <submittedName>
        <fullName evidence="3">Uncharacterized protein LOC104587995</fullName>
    </submittedName>
</protein>
<dbReference type="InParanoid" id="A0A1U7ZA92"/>
<feature type="compositionally biased region" description="Acidic residues" evidence="1">
    <location>
        <begin position="1"/>
        <end position="12"/>
    </location>
</feature>
<gene>
    <name evidence="3" type="primary">LOC104587995</name>
</gene>
<dbReference type="KEGG" id="nnu:104587995"/>
<evidence type="ECO:0000313" key="3">
    <source>
        <dbReference type="RefSeq" id="XP_010244081.1"/>
    </source>
</evidence>
<sequence>MREEGQVAEDPEPTIRHEEVSAASPVGTEVSGDAGTRAPSEPETPIVEVGGPGVLEYQLGDEGVEPKVIFPSEELTYEEELTQIRQEQGEYCDKHDIPPLHYAAVDLVQVQGHLKGE</sequence>
<dbReference type="GeneID" id="104587995"/>
<dbReference type="Proteomes" id="UP000189703">
    <property type="component" value="Unplaced"/>
</dbReference>
<keyword evidence="2" id="KW-1185">Reference proteome</keyword>
<feature type="region of interest" description="Disordered" evidence="1">
    <location>
        <begin position="1"/>
        <end position="51"/>
    </location>
</feature>